<keyword evidence="3" id="KW-1185">Reference proteome</keyword>
<organism evidence="2 3">
    <name type="scientific">Corallococcus macrosporus DSM 14697</name>
    <dbReference type="NCBI Taxonomy" id="1189310"/>
    <lineage>
        <taxon>Bacteria</taxon>
        <taxon>Pseudomonadati</taxon>
        <taxon>Myxococcota</taxon>
        <taxon>Myxococcia</taxon>
        <taxon>Myxococcales</taxon>
        <taxon>Cystobacterineae</taxon>
        <taxon>Myxococcaceae</taxon>
        <taxon>Corallococcus</taxon>
    </lineage>
</organism>
<protein>
    <submittedName>
        <fullName evidence="2">3-oxoadipate enol-lactonase</fullName>
    </submittedName>
</protein>
<dbReference type="Proteomes" id="UP000217343">
    <property type="component" value="Chromosome"/>
</dbReference>
<dbReference type="InterPro" id="IPR029058">
    <property type="entry name" value="AB_hydrolase_fold"/>
</dbReference>
<reference evidence="2 3" key="1">
    <citation type="submission" date="2017-06" db="EMBL/GenBank/DDBJ databases">
        <title>Sequencing and comparative analysis of myxobacterial genomes.</title>
        <authorList>
            <person name="Rupp O."/>
            <person name="Goesmann A."/>
            <person name="Sogaard-Andersen L."/>
        </authorList>
    </citation>
    <scope>NUCLEOTIDE SEQUENCE [LARGE SCALE GENOMIC DNA]</scope>
    <source>
        <strain evidence="2 3">DSM 14697</strain>
    </source>
</reference>
<dbReference type="PANTHER" id="PTHR43433:SF5">
    <property type="entry name" value="AB HYDROLASE-1 DOMAIN-CONTAINING PROTEIN"/>
    <property type="match status" value="1"/>
</dbReference>
<dbReference type="OrthoDB" id="5385630at2"/>
<dbReference type="PANTHER" id="PTHR43433">
    <property type="entry name" value="HYDROLASE, ALPHA/BETA FOLD FAMILY PROTEIN"/>
    <property type="match status" value="1"/>
</dbReference>
<feature type="domain" description="AB hydrolase-1" evidence="1">
    <location>
        <begin position="26"/>
        <end position="142"/>
    </location>
</feature>
<name>A0A250JL11_9BACT</name>
<proteinExistence type="predicted"/>
<dbReference type="KEGG" id="mmas:MYMAC_000135"/>
<gene>
    <name evidence="2" type="ORF">MYMAC_000135</name>
</gene>
<dbReference type="InterPro" id="IPR050471">
    <property type="entry name" value="AB_hydrolase"/>
</dbReference>
<dbReference type="SUPFAM" id="SSF53474">
    <property type="entry name" value="alpha/beta-Hydrolases"/>
    <property type="match status" value="1"/>
</dbReference>
<accession>A0A250JL11</accession>
<dbReference type="PRINTS" id="PR00111">
    <property type="entry name" value="ABHYDROLASE"/>
</dbReference>
<sequence>MQGLSFFTTGDGVRIAYRMDGDPSLPVLVLSNSIGTTLHMWDGQIPALSRHFRVLRFDTRGHGASGVPLGAYSLDRLGRDVVELLDGLKIRRAHFLGLSLGGFIGQWLGVHVPERIDRLVLANTSAYLGPARQWDERIAATLQAPDMTDTAETFLGNWFPAAMLQVGGPVIDAFRAMLLATDRQGLAGAFAAVRDTDLRRTIALIDAPTLVITGRDDTVTAAIHGAEIAATVPHAELLELPVVHLSNVERPDEFLEAVQKFLLPR</sequence>
<dbReference type="Gene3D" id="3.40.50.1820">
    <property type="entry name" value="alpha/beta hydrolase"/>
    <property type="match status" value="1"/>
</dbReference>
<evidence type="ECO:0000259" key="1">
    <source>
        <dbReference type="Pfam" id="PF00561"/>
    </source>
</evidence>
<dbReference type="RefSeq" id="WP_095956644.1">
    <property type="nucleotide sequence ID" value="NZ_CP022203.1"/>
</dbReference>
<evidence type="ECO:0000313" key="2">
    <source>
        <dbReference type="EMBL" id="ATB44564.1"/>
    </source>
</evidence>
<evidence type="ECO:0000313" key="3">
    <source>
        <dbReference type="Proteomes" id="UP000217343"/>
    </source>
</evidence>
<dbReference type="AlphaFoldDB" id="A0A250JL11"/>
<dbReference type="EMBL" id="CP022203">
    <property type="protein sequence ID" value="ATB44564.1"/>
    <property type="molecule type" value="Genomic_DNA"/>
</dbReference>
<dbReference type="Pfam" id="PF00561">
    <property type="entry name" value="Abhydrolase_1"/>
    <property type="match status" value="1"/>
</dbReference>
<dbReference type="InterPro" id="IPR000073">
    <property type="entry name" value="AB_hydrolase_1"/>
</dbReference>